<accession>M5EP91</accession>
<name>M5EP91_9HYPH</name>
<sequence length="60" mass="6805">MNHAVVISSAINGSHEIVPRTLFSYRYPLFLLFALVQSRNKTARALVRPGWNFTCIRSSP</sequence>
<protein>
    <submittedName>
        <fullName evidence="1">Uncharacterized protein</fullName>
    </submittedName>
</protein>
<organism evidence="1 2">
    <name type="scientific">Mesorhizobium metallidurans STM 2683</name>
    <dbReference type="NCBI Taxonomy" id="1297569"/>
    <lineage>
        <taxon>Bacteria</taxon>
        <taxon>Pseudomonadati</taxon>
        <taxon>Pseudomonadota</taxon>
        <taxon>Alphaproteobacteria</taxon>
        <taxon>Hyphomicrobiales</taxon>
        <taxon>Phyllobacteriaceae</taxon>
        <taxon>Mesorhizobium</taxon>
    </lineage>
</organism>
<gene>
    <name evidence="1" type="ORF">MESS2_190002</name>
</gene>
<keyword evidence="2" id="KW-1185">Reference proteome</keyword>
<evidence type="ECO:0000313" key="1">
    <source>
        <dbReference type="EMBL" id="CCV05933.1"/>
    </source>
</evidence>
<dbReference type="Proteomes" id="UP000012062">
    <property type="component" value="Unassembled WGS sequence"/>
</dbReference>
<evidence type="ECO:0000313" key="2">
    <source>
        <dbReference type="Proteomes" id="UP000012062"/>
    </source>
</evidence>
<comment type="caution">
    <text evidence="1">The sequence shown here is derived from an EMBL/GenBank/DDBJ whole genome shotgun (WGS) entry which is preliminary data.</text>
</comment>
<dbReference type="EMBL" id="CAUM01000083">
    <property type="protein sequence ID" value="CCV05933.1"/>
    <property type="molecule type" value="Genomic_DNA"/>
</dbReference>
<proteinExistence type="predicted"/>
<dbReference type="AlphaFoldDB" id="M5EP91"/>
<reference evidence="1 2" key="1">
    <citation type="submission" date="2013-02" db="EMBL/GenBank/DDBJ databases">
        <authorList>
            <person name="Genoscope - CEA"/>
        </authorList>
    </citation>
    <scope>NUCLEOTIDE SEQUENCE [LARGE SCALE GENOMIC DNA]</scope>
    <source>
        <strain evidence="1 2">STM 2683</strain>
    </source>
</reference>